<feature type="transmembrane region" description="Helical" evidence="11">
    <location>
        <begin position="40"/>
        <end position="62"/>
    </location>
</feature>
<accession>A0AAD6Z3B3</accession>
<comment type="similarity">
    <text evidence="9">Belongs to the DHHC palmitoyltransferase family. PFA5 subfamily.</text>
</comment>
<proteinExistence type="inferred from homology"/>
<organism evidence="14 15">
    <name type="scientific">Mycena albidolilacea</name>
    <dbReference type="NCBI Taxonomy" id="1033008"/>
    <lineage>
        <taxon>Eukaryota</taxon>
        <taxon>Fungi</taxon>
        <taxon>Dikarya</taxon>
        <taxon>Basidiomycota</taxon>
        <taxon>Agaricomycotina</taxon>
        <taxon>Agaricomycetes</taxon>
        <taxon>Agaricomycetidae</taxon>
        <taxon>Agaricales</taxon>
        <taxon>Marasmiineae</taxon>
        <taxon>Mycenaceae</taxon>
        <taxon>Mycena</taxon>
    </lineage>
</organism>
<evidence type="ECO:0000313" key="14">
    <source>
        <dbReference type="EMBL" id="KAJ7305533.1"/>
    </source>
</evidence>
<dbReference type="InterPro" id="IPR001594">
    <property type="entry name" value="Palmitoyltrfase_DHHC"/>
</dbReference>
<sequence>MPNAPPPKDKVVLDKPTFCGTITEARVSARERRERKPQPWAVRKLMVLVTLGIMGYTAYVYAGRFAVRLMSGGRRPEGIGLLVGWSILYAWMLWAYIKVILTPPGNARDYVSQSPQPLLPPQQWAPHDAYRNGDGTNSFEFESFDSSLADIQTGRIGGPAYAELPAPPPPAAHGSAPNSNAPHAPNGVSPSNGELPPPATARRPSAGRRHSSRSRRREGGGGGGRPRGRLPPPAPLLPAHRYCTRCSIVKPYRAHHCRVCGTCILKFDHHCPWIGQCVGARNHKFFLAFAYATAIFTIYTFGSLLAFNVRDGGGVGETDVDPQEVVIIALAALFALFTLTLGAEHTRLILLSQTTVESLGIKRVKARDSAGLDAAGLGCWQVGAKRRALASYDAEWGAPDTEGNVWWAGSARAGWEDAMGRGGRGGLGWVFPIGAPLGDGLHYVPNPRFAPDGRPRRRAEWPEELR</sequence>
<dbReference type="Proteomes" id="UP001218218">
    <property type="component" value="Unassembled WGS sequence"/>
</dbReference>
<keyword evidence="4 11" id="KW-1133">Transmembrane helix</keyword>
<evidence type="ECO:0000313" key="15">
    <source>
        <dbReference type="Proteomes" id="UP001218218"/>
    </source>
</evidence>
<evidence type="ECO:0000256" key="9">
    <source>
        <dbReference type="ARBA" id="ARBA00038298"/>
    </source>
</evidence>
<dbReference type="GO" id="GO:0005783">
    <property type="term" value="C:endoplasmic reticulum"/>
    <property type="evidence" value="ECO:0007669"/>
    <property type="project" value="TreeGrafter"/>
</dbReference>
<dbReference type="GO" id="GO:0019706">
    <property type="term" value="F:protein-cysteine S-palmitoyltransferase activity"/>
    <property type="evidence" value="ECO:0007669"/>
    <property type="project" value="UniProtKB-EC"/>
</dbReference>
<evidence type="ECO:0000256" key="10">
    <source>
        <dbReference type="ARBA" id="ARBA00048048"/>
    </source>
</evidence>
<dbReference type="GO" id="GO:0006612">
    <property type="term" value="P:protein targeting to membrane"/>
    <property type="evidence" value="ECO:0007669"/>
    <property type="project" value="TreeGrafter"/>
</dbReference>
<dbReference type="GO" id="GO:0005794">
    <property type="term" value="C:Golgi apparatus"/>
    <property type="evidence" value="ECO:0007669"/>
    <property type="project" value="TreeGrafter"/>
</dbReference>
<feature type="region of interest" description="Disordered" evidence="12">
    <location>
        <begin position="446"/>
        <end position="466"/>
    </location>
</feature>
<feature type="region of interest" description="Disordered" evidence="12">
    <location>
        <begin position="157"/>
        <end position="234"/>
    </location>
</feature>
<dbReference type="PROSITE" id="PS50216">
    <property type="entry name" value="DHHC"/>
    <property type="match status" value="1"/>
</dbReference>
<protein>
    <recommendedName>
        <fullName evidence="11">Palmitoyltransferase</fullName>
        <ecNumber evidence="11">2.3.1.225</ecNumber>
    </recommendedName>
</protein>
<evidence type="ECO:0000256" key="2">
    <source>
        <dbReference type="ARBA" id="ARBA00022679"/>
    </source>
</evidence>
<feature type="transmembrane region" description="Helical" evidence="11">
    <location>
        <begin position="285"/>
        <end position="305"/>
    </location>
</feature>
<dbReference type="GO" id="GO:0016020">
    <property type="term" value="C:membrane"/>
    <property type="evidence" value="ECO:0007669"/>
    <property type="project" value="UniProtKB-SubCell"/>
</dbReference>
<feature type="compositionally biased region" description="Basic residues" evidence="12">
    <location>
        <begin position="205"/>
        <end position="216"/>
    </location>
</feature>
<dbReference type="EC" id="2.3.1.225" evidence="11"/>
<evidence type="ECO:0000256" key="3">
    <source>
        <dbReference type="ARBA" id="ARBA00022692"/>
    </source>
</evidence>
<evidence type="ECO:0000256" key="7">
    <source>
        <dbReference type="ARBA" id="ARBA00023288"/>
    </source>
</evidence>
<evidence type="ECO:0000256" key="5">
    <source>
        <dbReference type="ARBA" id="ARBA00023136"/>
    </source>
</evidence>
<evidence type="ECO:0000256" key="8">
    <source>
        <dbReference type="ARBA" id="ARBA00023315"/>
    </source>
</evidence>
<keyword evidence="8 11" id="KW-0012">Acyltransferase</keyword>
<keyword evidence="6" id="KW-0564">Palmitate</keyword>
<keyword evidence="7" id="KW-0449">Lipoprotein</keyword>
<keyword evidence="2 11" id="KW-0808">Transferase</keyword>
<feature type="compositionally biased region" description="Basic and acidic residues" evidence="12">
    <location>
        <begin position="451"/>
        <end position="466"/>
    </location>
</feature>
<evidence type="ECO:0000256" key="1">
    <source>
        <dbReference type="ARBA" id="ARBA00004141"/>
    </source>
</evidence>
<dbReference type="PANTHER" id="PTHR22883:SF23">
    <property type="entry name" value="PALMITOYLTRANSFERASE ZDHHC6"/>
    <property type="match status" value="1"/>
</dbReference>
<dbReference type="EMBL" id="JARIHO010000096">
    <property type="protein sequence ID" value="KAJ7305533.1"/>
    <property type="molecule type" value="Genomic_DNA"/>
</dbReference>
<evidence type="ECO:0000256" key="12">
    <source>
        <dbReference type="SAM" id="MobiDB-lite"/>
    </source>
</evidence>
<comment type="catalytic activity">
    <reaction evidence="10 11">
        <text>L-cysteinyl-[protein] + hexadecanoyl-CoA = S-hexadecanoyl-L-cysteinyl-[protein] + CoA</text>
        <dbReference type="Rhea" id="RHEA:36683"/>
        <dbReference type="Rhea" id="RHEA-COMP:10131"/>
        <dbReference type="Rhea" id="RHEA-COMP:11032"/>
        <dbReference type="ChEBI" id="CHEBI:29950"/>
        <dbReference type="ChEBI" id="CHEBI:57287"/>
        <dbReference type="ChEBI" id="CHEBI:57379"/>
        <dbReference type="ChEBI" id="CHEBI:74151"/>
        <dbReference type="EC" id="2.3.1.225"/>
    </reaction>
</comment>
<dbReference type="AlphaFoldDB" id="A0AAD6Z3B3"/>
<feature type="transmembrane region" description="Helical" evidence="11">
    <location>
        <begin position="82"/>
        <end position="101"/>
    </location>
</feature>
<gene>
    <name evidence="14" type="ORF">DFH08DRAFT_1089051</name>
</gene>
<feature type="compositionally biased region" description="Low complexity" evidence="12">
    <location>
        <begin position="172"/>
        <end position="182"/>
    </location>
</feature>
<feature type="domain" description="Palmitoyltransferase DHHC" evidence="13">
    <location>
        <begin position="240"/>
        <end position="358"/>
    </location>
</feature>
<feature type="transmembrane region" description="Helical" evidence="11">
    <location>
        <begin position="325"/>
        <end position="343"/>
    </location>
</feature>
<feature type="region of interest" description="Disordered" evidence="12">
    <location>
        <begin position="110"/>
        <end position="136"/>
    </location>
</feature>
<dbReference type="InterPro" id="IPR039859">
    <property type="entry name" value="PFA4/ZDH16/20/ERF2-like"/>
</dbReference>
<keyword evidence="3 11" id="KW-0812">Transmembrane</keyword>
<name>A0AAD6Z3B3_9AGAR</name>
<evidence type="ECO:0000256" key="6">
    <source>
        <dbReference type="ARBA" id="ARBA00023139"/>
    </source>
</evidence>
<keyword evidence="15" id="KW-1185">Reference proteome</keyword>
<comment type="subcellular location">
    <subcellularLocation>
        <location evidence="1">Membrane</location>
        <topology evidence="1">Multi-pass membrane protein</topology>
    </subcellularLocation>
</comment>
<comment type="domain">
    <text evidence="11">The DHHC domain is required for palmitoyltransferase activity.</text>
</comment>
<evidence type="ECO:0000259" key="13">
    <source>
        <dbReference type="Pfam" id="PF01529"/>
    </source>
</evidence>
<dbReference type="Pfam" id="PF01529">
    <property type="entry name" value="DHHC"/>
    <property type="match status" value="1"/>
</dbReference>
<keyword evidence="5 11" id="KW-0472">Membrane</keyword>
<evidence type="ECO:0000256" key="11">
    <source>
        <dbReference type="RuleBase" id="RU079119"/>
    </source>
</evidence>
<evidence type="ECO:0000256" key="4">
    <source>
        <dbReference type="ARBA" id="ARBA00022989"/>
    </source>
</evidence>
<reference evidence="14" key="1">
    <citation type="submission" date="2023-03" db="EMBL/GenBank/DDBJ databases">
        <title>Massive genome expansion in bonnet fungi (Mycena s.s.) driven by repeated elements and novel gene families across ecological guilds.</title>
        <authorList>
            <consortium name="Lawrence Berkeley National Laboratory"/>
            <person name="Harder C.B."/>
            <person name="Miyauchi S."/>
            <person name="Viragh M."/>
            <person name="Kuo A."/>
            <person name="Thoen E."/>
            <person name="Andreopoulos B."/>
            <person name="Lu D."/>
            <person name="Skrede I."/>
            <person name="Drula E."/>
            <person name="Henrissat B."/>
            <person name="Morin E."/>
            <person name="Kohler A."/>
            <person name="Barry K."/>
            <person name="LaButti K."/>
            <person name="Morin E."/>
            <person name="Salamov A."/>
            <person name="Lipzen A."/>
            <person name="Mereny Z."/>
            <person name="Hegedus B."/>
            <person name="Baldrian P."/>
            <person name="Stursova M."/>
            <person name="Weitz H."/>
            <person name="Taylor A."/>
            <person name="Grigoriev I.V."/>
            <person name="Nagy L.G."/>
            <person name="Martin F."/>
            <person name="Kauserud H."/>
        </authorList>
    </citation>
    <scope>NUCLEOTIDE SEQUENCE</scope>
    <source>
        <strain evidence="14">CBHHK002</strain>
    </source>
</reference>
<comment type="caution">
    <text evidence="14">The sequence shown here is derived from an EMBL/GenBank/DDBJ whole genome shotgun (WGS) entry which is preliminary data.</text>
</comment>
<dbReference type="PANTHER" id="PTHR22883">
    <property type="entry name" value="ZINC FINGER DHHC DOMAIN CONTAINING PROTEIN"/>
    <property type="match status" value="1"/>
</dbReference>